<gene>
    <name evidence="1" type="ORF">PPEP_a4568</name>
</gene>
<dbReference type="RefSeq" id="WP_147389466.1">
    <property type="nucleotide sequence ID" value="NZ_AQHF01000032.1"/>
</dbReference>
<evidence type="ECO:0000313" key="1">
    <source>
        <dbReference type="EMBL" id="MBE0348283.1"/>
    </source>
</evidence>
<accession>A0A8I0MZQ7</accession>
<dbReference type="InterPro" id="IPR010064">
    <property type="entry name" value="HK97-gp10_tail"/>
</dbReference>
<evidence type="ECO:0008006" key="3">
    <source>
        <dbReference type="Google" id="ProtNLM"/>
    </source>
</evidence>
<dbReference type="Pfam" id="PF04883">
    <property type="entry name" value="HK97-gp10_like"/>
    <property type="match status" value="1"/>
</dbReference>
<protein>
    <recommendedName>
        <fullName evidence="3">HK97 gp10 family phage protein</fullName>
    </recommendedName>
</protein>
<dbReference type="EMBL" id="AQHF01000032">
    <property type="protein sequence ID" value="MBE0348283.1"/>
    <property type="molecule type" value="Genomic_DNA"/>
</dbReference>
<reference evidence="1 2" key="1">
    <citation type="submission" date="2015-06" db="EMBL/GenBank/DDBJ databases">
        <title>Genome sequence of Pseudoalteromonas peptidolytica.</title>
        <authorList>
            <person name="Xie B.-B."/>
            <person name="Rong J.-C."/>
            <person name="Qin Q.-L."/>
            <person name="Zhang Y.-Z."/>
        </authorList>
    </citation>
    <scope>NUCLEOTIDE SEQUENCE [LARGE SCALE GENOMIC DNA]</scope>
    <source>
        <strain evidence="1 2">F12-50-A1</strain>
    </source>
</reference>
<keyword evidence="2" id="KW-1185">Reference proteome</keyword>
<name>A0A8I0MZQ7_9GAMM</name>
<dbReference type="AlphaFoldDB" id="A0A8I0MZQ7"/>
<dbReference type="NCBIfam" id="TIGR01725">
    <property type="entry name" value="phge_HK97_gp10"/>
    <property type="match status" value="1"/>
</dbReference>
<sequence length="179" mass="19358">MKIESNLTGFKELEQALKNVAGEVSAKALRGALRSGGNIVKRAIESNIAANFDSDTGQLAESVRVKSTLNKKQNHNIYDAAVYVGVYNVRAIQAAAGKDIPASVIAYWLESGVKPHDLNAKSKRSRGKVGEGENNFHPGIAPKPFIRPALLNNEDAVLNATRVDLKARIDRVVRKATRG</sequence>
<proteinExistence type="predicted"/>
<evidence type="ECO:0000313" key="2">
    <source>
        <dbReference type="Proteomes" id="UP000660708"/>
    </source>
</evidence>
<organism evidence="1 2">
    <name type="scientific">Pseudoalteromonas peptidolytica F12-50-A1</name>
    <dbReference type="NCBI Taxonomy" id="1315280"/>
    <lineage>
        <taxon>Bacteria</taxon>
        <taxon>Pseudomonadati</taxon>
        <taxon>Pseudomonadota</taxon>
        <taxon>Gammaproteobacteria</taxon>
        <taxon>Alteromonadales</taxon>
        <taxon>Pseudoalteromonadaceae</taxon>
        <taxon>Pseudoalteromonas</taxon>
    </lineage>
</organism>
<dbReference type="Proteomes" id="UP000660708">
    <property type="component" value="Unassembled WGS sequence"/>
</dbReference>
<comment type="caution">
    <text evidence="1">The sequence shown here is derived from an EMBL/GenBank/DDBJ whole genome shotgun (WGS) entry which is preliminary data.</text>
</comment>